<organism evidence="2 3">
    <name type="scientific">Candidatus Seongchinamella marina</name>
    <dbReference type="NCBI Taxonomy" id="2518990"/>
    <lineage>
        <taxon>Bacteria</taxon>
        <taxon>Pseudomonadati</taxon>
        <taxon>Pseudomonadota</taxon>
        <taxon>Gammaproteobacteria</taxon>
        <taxon>Cellvibrionales</taxon>
        <taxon>Halieaceae</taxon>
        <taxon>Seongchinamella</taxon>
    </lineage>
</organism>
<evidence type="ECO:0000313" key="2">
    <source>
        <dbReference type="EMBL" id="MCX2974237.1"/>
    </source>
</evidence>
<feature type="signal peptide" evidence="1">
    <location>
        <begin position="1"/>
        <end position="34"/>
    </location>
</feature>
<dbReference type="PROSITE" id="PS51257">
    <property type="entry name" value="PROKAR_LIPOPROTEIN"/>
    <property type="match status" value="1"/>
</dbReference>
<dbReference type="Proteomes" id="UP001143307">
    <property type="component" value="Unassembled WGS sequence"/>
</dbReference>
<sequence>MKMDFNTLQSKCCATALLAVACIGLTGCAQQKSAASVANIPVNIVFDSENCPVEVRPSSGVNISKAADQRILWQSINSAEEPIKADYWIFFDPFKNGHLKSNGKGFRKSPKISSDAPTGVEYKYTIEGQDCKAKPFDPRFFLT</sequence>
<dbReference type="EMBL" id="SHNP01000004">
    <property type="protein sequence ID" value="MCX2974237.1"/>
    <property type="molecule type" value="Genomic_DNA"/>
</dbReference>
<dbReference type="RefSeq" id="WP_279253035.1">
    <property type="nucleotide sequence ID" value="NZ_SHNP01000004.1"/>
</dbReference>
<evidence type="ECO:0008006" key="4">
    <source>
        <dbReference type="Google" id="ProtNLM"/>
    </source>
</evidence>
<comment type="caution">
    <text evidence="2">The sequence shown here is derived from an EMBL/GenBank/DDBJ whole genome shotgun (WGS) entry which is preliminary data.</text>
</comment>
<keyword evidence="3" id="KW-1185">Reference proteome</keyword>
<accession>A0ABT3SY39</accession>
<evidence type="ECO:0000256" key="1">
    <source>
        <dbReference type="SAM" id="SignalP"/>
    </source>
</evidence>
<gene>
    <name evidence="2" type="ORF">EYC87_11645</name>
</gene>
<protein>
    <recommendedName>
        <fullName evidence="4">Lipoprotein</fullName>
    </recommendedName>
</protein>
<name>A0ABT3SY39_9GAMM</name>
<reference evidence="2" key="1">
    <citation type="submission" date="2019-02" db="EMBL/GenBank/DDBJ databases">
        <authorList>
            <person name="Li S.-H."/>
        </authorList>
    </citation>
    <scope>NUCLEOTIDE SEQUENCE</scope>
    <source>
        <strain evidence="2">IMCC8485</strain>
    </source>
</reference>
<keyword evidence="1" id="KW-0732">Signal</keyword>
<evidence type="ECO:0000313" key="3">
    <source>
        <dbReference type="Proteomes" id="UP001143307"/>
    </source>
</evidence>
<feature type="chain" id="PRO_5045607813" description="Lipoprotein" evidence="1">
    <location>
        <begin position="35"/>
        <end position="143"/>
    </location>
</feature>
<proteinExistence type="predicted"/>